<dbReference type="EMBL" id="BTSY01000002">
    <property type="protein sequence ID" value="GMT14336.1"/>
    <property type="molecule type" value="Genomic_DNA"/>
</dbReference>
<organism evidence="2 3">
    <name type="scientific">Pristionchus fissidentatus</name>
    <dbReference type="NCBI Taxonomy" id="1538716"/>
    <lineage>
        <taxon>Eukaryota</taxon>
        <taxon>Metazoa</taxon>
        <taxon>Ecdysozoa</taxon>
        <taxon>Nematoda</taxon>
        <taxon>Chromadorea</taxon>
        <taxon>Rhabditida</taxon>
        <taxon>Rhabditina</taxon>
        <taxon>Diplogasteromorpha</taxon>
        <taxon>Diplogasteroidea</taxon>
        <taxon>Neodiplogasteridae</taxon>
        <taxon>Pristionchus</taxon>
    </lineage>
</organism>
<dbReference type="Proteomes" id="UP001432322">
    <property type="component" value="Unassembled WGS sequence"/>
</dbReference>
<feature type="compositionally biased region" description="Low complexity" evidence="1">
    <location>
        <begin position="113"/>
        <end position="125"/>
    </location>
</feature>
<feature type="non-terminal residue" evidence="2">
    <location>
        <position position="1"/>
    </location>
</feature>
<accession>A0AAV5V4L3</accession>
<feature type="region of interest" description="Disordered" evidence="1">
    <location>
        <begin position="106"/>
        <end position="140"/>
    </location>
</feature>
<dbReference type="AlphaFoldDB" id="A0AAV5V4L3"/>
<proteinExistence type="predicted"/>
<evidence type="ECO:0000256" key="1">
    <source>
        <dbReference type="SAM" id="MobiDB-lite"/>
    </source>
</evidence>
<keyword evidence="3" id="KW-1185">Reference proteome</keyword>
<evidence type="ECO:0000313" key="3">
    <source>
        <dbReference type="Proteomes" id="UP001432322"/>
    </source>
</evidence>
<comment type="caution">
    <text evidence="2">The sequence shown here is derived from an EMBL/GenBank/DDBJ whole genome shotgun (WGS) entry which is preliminary data.</text>
</comment>
<sequence length="140" mass="15072">VSTACGLFPPQPYPPHYLSLSIVLTLIPSTMVSNESDVKTARECSRRLATSCRSVTTSSKRSTTTSTTLLQHGTHTQPTTCCTLGCPTKANWIARLLLHLGGYNRSVHHHNESSSSSSVPSSSTSSRHHQPSQSARNPSV</sequence>
<protein>
    <submittedName>
        <fullName evidence="2">Uncharacterized protein</fullName>
    </submittedName>
</protein>
<gene>
    <name evidence="2" type="ORF">PFISCL1PPCAC_5633</name>
</gene>
<evidence type="ECO:0000313" key="2">
    <source>
        <dbReference type="EMBL" id="GMT14336.1"/>
    </source>
</evidence>
<reference evidence="2" key="1">
    <citation type="submission" date="2023-10" db="EMBL/GenBank/DDBJ databases">
        <title>Genome assembly of Pristionchus species.</title>
        <authorList>
            <person name="Yoshida K."/>
            <person name="Sommer R.J."/>
        </authorList>
    </citation>
    <scope>NUCLEOTIDE SEQUENCE</scope>
    <source>
        <strain evidence="2">RS5133</strain>
    </source>
</reference>
<name>A0AAV5V4L3_9BILA</name>